<name>A0A6P6N572_CARAU</name>
<keyword evidence="3" id="KW-1185">Reference proteome</keyword>
<gene>
    <name evidence="4" type="primary">LOC113075715</name>
</gene>
<dbReference type="AlphaFoldDB" id="A0A6P6N572"/>
<accession>A0A6P6N572</accession>
<evidence type="ECO:0000256" key="1">
    <source>
        <dbReference type="SAM" id="MobiDB-lite"/>
    </source>
</evidence>
<feature type="region of interest" description="Disordered" evidence="1">
    <location>
        <begin position="119"/>
        <end position="142"/>
    </location>
</feature>
<organism evidence="3 4">
    <name type="scientific">Carassius auratus</name>
    <name type="common">Goldfish</name>
    <dbReference type="NCBI Taxonomy" id="7957"/>
    <lineage>
        <taxon>Eukaryota</taxon>
        <taxon>Metazoa</taxon>
        <taxon>Chordata</taxon>
        <taxon>Craniata</taxon>
        <taxon>Vertebrata</taxon>
        <taxon>Euteleostomi</taxon>
        <taxon>Actinopterygii</taxon>
        <taxon>Neopterygii</taxon>
        <taxon>Teleostei</taxon>
        <taxon>Ostariophysi</taxon>
        <taxon>Cypriniformes</taxon>
        <taxon>Cyprinidae</taxon>
        <taxon>Cyprininae</taxon>
        <taxon>Carassius</taxon>
    </lineage>
</organism>
<reference evidence="4" key="1">
    <citation type="submission" date="2025-08" db="UniProtKB">
        <authorList>
            <consortium name="RefSeq"/>
        </authorList>
    </citation>
    <scope>IDENTIFICATION</scope>
    <source>
        <strain evidence="4">Wakin</strain>
        <tissue evidence="4">Muscle</tissue>
    </source>
</reference>
<keyword evidence="2" id="KW-0812">Transmembrane</keyword>
<dbReference type="GeneID" id="113075715"/>
<feature type="compositionally biased region" description="Basic and acidic residues" evidence="1">
    <location>
        <begin position="119"/>
        <end position="138"/>
    </location>
</feature>
<evidence type="ECO:0000313" key="3">
    <source>
        <dbReference type="Proteomes" id="UP000515129"/>
    </source>
</evidence>
<dbReference type="KEGG" id="caua:113075715"/>
<protein>
    <submittedName>
        <fullName evidence="4">Uncharacterized protein LOC113075715</fullName>
    </submittedName>
</protein>
<dbReference type="Proteomes" id="UP000515129">
    <property type="component" value="Unplaced"/>
</dbReference>
<keyword evidence="2" id="KW-1133">Transmembrane helix</keyword>
<evidence type="ECO:0000256" key="2">
    <source>
        <dbReference type="SAM" id="Phobius"/>
    </source>
</evidence>
<dbReference type="RefSeq" id="XP_026104192.1">
    <property type="nucleotide sequence ID" value="XM_026248407.1"/>
</dbReference>
<proteinExistence type="predicted"/>
<keyword evidence="2" id="KW-0472">Membrane</keyword>
<evidence type="ECO:0000313" key="4">
    <source>
        <dbReference type="RefSeq" id="XP_026104192.1"/>
    </source>
</evidence>
<sequence length="200" mass="23239">MTLFVKLKTRGLIVVFMVMTICRFSSSPPLQKRSSNCRCSLSCAELPEISKNDRIEVHVQDQSRVIYNKEQEVSSLFNEGHCSVVVPECLQEDKKFELRIYGQRKQPIYEKMDLKPVCKTEEPPEKNNKLTDGEDKPDPVPSEIKVSSGAERISFNTFLNLLIMVFFFFLFPAKELVPFFDIERTTLHWNEIIVLDQTKR</sequence>
<feature type="transmembrane region" description="Helical" evidence="2">
    <location>
        <begin position="153"/>
        <end position="171"/>
    </location>
</feature>